<protein>
    <submittedName>
        <fullName evidence="2">Iron-dependent extradiol dioxygenase</fullName>
        <ecNumber evidence="2">1.13.11.25</ecNumber>
    </submittedName>
</protein>
<dbReference type="Proteomes" id="UP000441399">
    <property type="component" value="Unassembled WGS sequence"/>
</dbReference>
<sequence length="312" mass="33805">MQVQSLGYVVVGSTDLAKWEDYGVNVVGMMKSTSAPDNGSVYLKMDQRPFRYQVIEAPFDGLLFAGWDLGTEDAFNAGLAELDAKGIAYEKIEAADELAARAASGLARLADPSGNQLELYWATGSLADDGVAFASGADVEGFVTNAEDGSDMGLGHVVLHAPTDFEGVHDFYASMGFLDADITDMSEQGMGKIYFMNCNSRHHSLALWSWGAPSPETDFKPSPESKAPGCVHLMAEVASLREVGSCLDRVNEREIMVVSSLGEHINDEMTSFYMLSPGNFALEFGFDGMQLDAEHETTHNTEASIWGHKWQG</sequence>
<proteinExistence type="predicted"/>
<dbReference type="InterPro" id="IPR037523">
    <property type="entry name" value="VOC_core"/>
</dbReference>
<dbReference type="Pfam" id="PF22632">
    <property type="entry name" value="BphC_D1"/>
    <property type="match status" value="1"/>
</dbReference>
<dbReference type="InterPro" id="IPR029068">
    <property type="entry name" value="Glyas_Bleomycin-R_OHBP_Dase"/>
</dbReference>
<dbReference type="Gene3D" id="3.10.180.10">
    <property type="entry name" value="2,3-Dihydroxybiphenyl 1,2-Dioxygenase, domain 1"/>
    <property type="match status" value="2"/>
</dbReference>
<gene>
    <name evidence="2" type="primary">hsaC_1</name>
    <name evidence="2" type="ORF">OPDIPICF_00552</name>
</gene>
<evidence type="ECO:0000313" key="2">
    <source>
        <dbReference type="EMBL" id="CAA0083572.1"/>
    </source>
</evidence>
<dbReference type="InterPro" id="IPR004360">
    <property type="entry name" value="Glyas_Fos-R_dOase_dom"/>
</dbReference>
<dbReference type="OrthoDB" id="9803142at2"/>
<accession>A0A5S9N3Z4</accession>
<name>A0A5S9N3Z4_9GAMM</name>
<keyword evidence="2" id="KW-0560">Oxidoreductase</keyword>
<organism evidence="2 3">
    <name type="scientific">BD1-7 clade bacterium</name>
    <dbReference type="NCBI Taxonomy" id="2029982"/>
    <lineage>
        <taxon>Bacteria</taxon>
        <taxon>Pseudomonadati</taxon>
        <taxon>Pseudomonadota</taxon>
        <taxon>Gammaproteobacteria</taxon>
        <taxon>Cellvibrionales</taxon>
        <taxon>Spongiibacteraceae</taxon>
        <taxon>BD1-7 clade</taxon>
    </lineage>
</organism>
<dbReference type="AlphaFoldDB" id="A0A5S9N3Z4"/>
<dbReference type="PROSITE" id="PS51819">
    <property type="entry name" value="VOC"/>
    <property type="match status" value="2"/>
</dbReference>
<evidence type="ECO:0000313" key="3">
    <source>
        <dbReference type="Proteomes" id="UP000441399"/>
    </source>
</evidence>
<keyword evidence="2" id="KW-0223">Dioxygenase</keyword>
<dbReference type="GO" id="GO:0047071">
    <property type="term" value="F:3,4-dihydroxy-9,10-secoandrosta-1,3,5(10)-triene-9,17-dione 4,5-dioxygenase activity"/>
    <property type="evidence" value="ECO:0007669"/>
    <property type="project" value="UniProtKB-EC"/>
</dbReference>
<dbReference type="CDD" id="cd07252">
    <property type="entry name" value="BphC1-RGP6_N_like"/>
    <property type="match status" value="1"/>
</dbReference>
<feature type="domain" description="VOC" evidence="1">
    <location>
        <begin position="153"/>
        <end position="287"/>
    </location>
</feature>
<dbReference type="EC" id="1.13.11.25" evidence="2"/>
<reference evidence="2 3" key="1">
    <citation type="submission" date="2019-11" db="EMBL/GenBank/DDBJ databases">
        <authorList>
            <person name="Holert J."/>
        </authorList>
    </citation>
    <scope>NUCLEOTIDE SEQUENCE [LARGE SCALE GENOMIC DNA]</scope>
    <source>
        <strain evidence="2">SB11_3</strain>
    </source>
</reference>
<evidence type="ECO:0000259" key="1">
    <source>
        <dbReference type="PROSITE" id="PS51819"/>
    </source>
</evidence>
<dbReference type="SUPFAM" id="SSF54593">
    <property type="entry name" value="Glyoxalase/Bleomycin resistance protein/Dihydroxybiphenyl dioxygenase"/>
    <property type="match status" value="2"/>
</dbReference>
<keyword evidence="3" id="KW-1185">Reference proteome</keyword>
<feature type="domain" description="VOC" evidence="1">
    <location>
        <begin position="5"/>
        <end position="122"/>
    </location>
</feature>
<dbReference type="Pfam" id="PF00903">
    <property type="entry name" value="Glyoxalase"/>
    <property type="match status" value="1"/>
</dbReference>
<dbReference type="EMBL" id="CACSIO010000001">
    <property type="protein sequence ID" value="CAA0083572.1"/>
    <property type="molecule type" value="Genomic_DNA"/>
</dbReference>